<dbReference type="PANTHER" id="PTHR32347:SF23">
    <property type="entry name" value="BLL5650 PROTEIN"/>
    <property type="match status" value="1"/>
</dbReference>
<feature type="compositionally biased region" description="Polar residues" evidence="4">
    <location>
        <begin position="1"/>
        <end position="13"/>
    </location>
</feature>
<dbReference type="Pfam" id="PF25876">
    <property type="entry name" value="HH_MFP_RND"/>
    <property type="match status" value="1"/>
</dbReference>
<keyword evidence="5" id="KW-1133">Transmembrane helix</keyword>
<evidence type="ECO:0000259" key="7">
    <source>
        <dbReference type="Pfam" id="PF25917"/>
    </source>
</evidence>
<feature type="region of interest" description="Disordered" evidence="4">
    <location>
        <begin position="1"/>
        <end position="46"/>
    </location>
</feature>
<comment type="subcellular location">
    <subcellularLocation>
        <location evidence="1">Cell envelope</location>
    </subcellularLocation>
</comment>
<organism evidence="8 9">
    <name type="scientific">Iningainema tapete BLCC-T55</name>
    <dbReference type="NCBI Taxonomy" id="2748662"/>
    <lineage>
        <taxon>Bacteria</taxon>
        <taxon>Bacillati</taxon>
        <taxon>Cyanobacteriota</taxon>
        <taxon>Cyanophyceae</taxon>
        <taxon>Nostocales</taxon>
        <taxon>Scytonemataceae</taxon>
        <taxon>Iningainema tapete</taxon>
    </lineage>
</organism>
<dbReference type="GO" id="GO:0030313">
    <property type="term" value="C:cell envelope"/>
    <property type="evidence" value="ECO:0007669"/>
    <property type="project" value="UniProtKB-SubCell"/>
</dbReference>
<feature type="coiled-coil region" evidence="3">
    <location>
        <begin position="219"/>
        <end position="291"/>
    </location>
</feature>
<dbReference type="PRINTS" id="PR01490">
    <property type="entry name" value="RTXTOXIND"/>
</dbReference>
<proteinExistence type="predicted"/>
<accession>A0A8J6XQ41</accession>
<dbReference type="SUPFAM" id="SSF111369">
    <property type="entry name" value="HlyD-like secretion proteins"/>
    <property type="match status" value="2"/>
</dbReference>
<dbReference type="InterPro" id="IPR058625">
    <property type="entry name" value="MdtA-like_BSH"/>
</dbReference>
<feature type="coiled-coil region" evidence="3">
    <location>
        <begin position="125"/>
        <end position="194"/>
    </location>
</feature>
<dbReference type="Pfam" id="PF25917">
    <property type="entry name" value="BSH_RND"/>
    <property type="match status" value="1"/>
</dbReference>
<keyword evidence="9" id="KW-1185">Reference proteome</keyword>
<dbReference type="InterPro" id="IPR050465">
    <property type="entry name" value="UPF0194_transport"/>
</dbReference>
<evidence type="ECO:0000259" key="6">
    <source>
        <dbReference type="Pfam" id="PF25876"/>
    </source>
</evidence>
<sequence length="435" mass="47271">MTQTPTEPTNTDAMNRVSKEAPINSVSDSQQSPPQPEPEKPKKRRIPKPVVILGAIALLAGSGYGIYRGFFYHEPDGLFLSGRIEGYETDISAKIGGRVTNVAVREGDVVKPNQPLVQIDDSELRAQLQGAAARVKAAQERLERARQQLPVLEAQLQQANLITQQAYQESQGRVLEAENAVATTRAQLAEARESLSLAKIRQRRSSYLYNQGAIAAQQIDEDNAALNTAQARVNAAQQQVKSAQGRLTQAQATLRNPPIRAAAALQIEKQIAQARTDITVAQQDVRDAQATQAQVQANLNYLKINSPLTGNVITRSVEPGEVVAAGAPLITIVNLDNLYLRGFIPEGEIGKVKLGQPGLVYLDAFPKQPLQATVTRVDPKASFTPENTYFKKDRVTQVFGVELTLKNPQGLAKPGMPADGRILIAEEQRSRGVGE</sequence>
<gene>
    <name evidence="8" type="ORF">ICL16_29775</name>
</gene>
<dbReference type="InterPro" id="IPR058624">
    <property type="entry name" value="MdtA-like_HH"/>
</dbReference>
<evidence type="ECO:0000313" key="8">
    <source>
        <dbReference type="EMBL" id="MBD2776134.1"/>
    </source>
</evidence>
<feature type="domain" description="Multidrug resistance protein MdtA-like alpha-helical hairpin" evidence="6">
    <location>
        <begin position="182"/>
        <end position="249"/>
    </location>
</feature>
<dbReference type="RefSeq" id="WP_190835211.1">
    <property type="nucleotide sequence ID" value="NZ_CAWPPI010000088.1"/>
</dbReference>
<keyword evidence="5" id="KW-0812">Transmembrane</keyword>
<reference evidence="8" key="1">
    <citation type="submission" date="2020-09" db="EMBL/GenBank/DDBJ databases">
        <title>Iningainema tapete sp. nov. (Scytonemataceae, Cyanobacteria) from greenhouses in central Florida (USA) produces two types of nodularin with biosynthetic potential for microcystin-LR and anabaenopeptins.</title>
        <authorList>
            <person name="Berthold D.E."/>
            <person name="Lefler F.W."/>
            <person name="Huang I.-S."/>
            <person name="Abdulla H."/>
            <person name="Zimba P.V."/>
            <person name="Laughinghouse H.D. IV."/>
        </authorList>
    </citation>
    <scope>NUCLEOTIDE SEQUENCE</scope>
    <source>
        <strain evidence="8">BLCCT55</strain>
    </source>
</reference>
<dbReference type="Gene3D" id="2.40.50.100">
    <property type="match status" value="1"/>
</dbReference>
<evidence type="ECO:0000256" key="2">
    <source>
        <dbReference type="ARBA" id="ARBA00023054"/>
    </source>
</evidence>
<dbReference type="Gene3D" id="2.40.30.170">
    <property type="match status" value="1"/>
</dbReference>
<protein>
    <submittedName>
        <fullName evidence="8">HlyD family secretion protein</fullName>
    </submittedName>
</protein>
<evidence type="ECO:0000313" key="9">
    <source>
        <dbReference type="Proteomes" id="UP000629098"/>
    </source>
</evidence>
<comment type="caution">
    <text evidence="8">The sequence shown here is derived from an EMBL/GenBank/DDBJ whole genome shotgun (WGS) entry which is preliminary data.</text>
</comment>
<dbReference type="Proteomes" id="UP000629098">
    <property type="component" value="Unassembled WGS sequence"/>
</dbReference>
<feature type="domain" description="Multidrug resistance protein MdtA-like barrel-sandwich hybrid" evidence="7">
    <location>
        <begin position="90"/>
        <end position="333"/>
    </location>
</feature>
<dbReference type="PANTHER" id="PTHR32347">
    <property type="entry name" value="EFFLUX SYSTEM COMPONENT YKNX-RELATED"/>
    <property type="match status" value="1"/>
</dbReference>
<evidence type="ECO:0000256" key="1">
    <source>
        <dbReference type="ARBA" id="ARBA00004196"/>
    </source>
</evidence>
<evidence type="ECO:0000256" key="3">
    <source>
        <dbReference type="SAM" id="Coils"/>
    </source>
</evidence>
<keyword evidence="2 3" id="KW-0175">Coiled coil</keyword>
<evidence type="ECO:0000256" key="5">
    <source>
        <dbReference type="SAM" id="Phobius"/>
    </source>
</evidence>
<feature type="transmembrane region" description="Helical" evidence="5">
    <location>
        <begin position="50"/>
        <end position="67"/>
    </location>
</feature>
<dbReference type="EMBL" id="JACXAE010000088">
    <property type="protein sequence ID" value="MBD2776134.1"/>
    <property type="molecule type" value="Genomic_DNA"/>
</dbReference>
<dbReference type="AlphaFoldDB" id="A0A8J6XQ41"/>
<evidence type="ECO:0000256" key="4">
    <source>
        <dbReference type="SAM" id="MobiDB-lite"/>
    </source>
</evidence>
<dbReference type="Gene3D" id="1.10.287.470">
    <property type="entry name" value="Helix hairpin bin"/>
    <property type="match status" value="1"/>
</dbReference>
<name>A0A8J6XQ41_9CYAN</name>
<keyword evidence="5" id="KW-0472">Membrane</keyword>